<dbReference type="Proteomes" id="UP000037122">
    <property type="component" value="Unassembled WGS sequence"/>
</dbReference>
<organism evidence="1 2">
    <name type="scientific">Candidozyma auris</name>
    <name type="common">Yeast</name>
    <name type="synonym">Candida auris</name>
    <dbReference type="NCBI Taxonomy" id="498019"/>
    <lineage>
        <taxon>Eukaryota</taxon>
        <taxon>Fungi</taxon>
        <taxon>Dikarya</taxon>
        <taxon>Ascomycota</taxon>
        <taxon>Saccharomycotina</taxon>
        <taxon>Pichiomycetes</taxon>
        <taxon>Metschnikowiaceae</taxon>
        <taxon>Candidozyma</taxon>
    </lineage>
</organism>
<name>A0A0L0NPV7_CANAR</name>
<comment type="caution">
    <text evidence="1">The sequence shown here is derived from an EMBL/GenBank/DDBJ whole genome shotgun (WGS) entry which is preliminary data.</text>
</comment>
<sequence>MTPAPSTTKVYPSLIAIGKGRVAMETEISDSEESVVYKNAAKRGGGNAEEA</sequence>
<proteinExistence type="predicted"/>
<evidence type="ECO:0000313" key="2">
    <source>
        <dbReference type="Proteomes" id="UP000037122"/>
    </source>
</evidence>
<protein>
    <submittedName>
        <fullName evidence="1">Uncharacterized protein</fullName>
    </submittedName>
</protein>
<gene>
    <name evidence="1" type="ORF">QG37_07572</name>
</gene>
<dbReference type="EMBL" id="LGST01000059">
    <property type="protein sequence ID" value="KND96088.1"/>
    <property type="molecule type" value="Genomic_DNA"/>
</dbReference>
<evidence type="ECO:0000313" key="1">
    <source>
        <dbReference type="EMBL" id="KND96088.1"/>
    </source>
</evidence>
<accession>A0A0L0NPV7</accession>
<dbReference type="VEuPathDB" id="FungiDB:QG37_07572"/>
<dbReference type="AlphaFoldDB" id="A0A0L0NPV7"/>
<reference evidence="2" key="1">
    <citation type="journal article" date="2015" name="BMC Genomics">
        <title>Draft genome of a commonly misdiagnosed multidrug resistant pathogen Candida auris.</title>
        <authorList>
            <person name="Chatterjee S."/>
            <person name="Alampalli S.V."/>
            <person name="Nageshan R.K."/>
            <person name="Chettiar S.T."/>
            <person name="Joshi S."/>
            <person name="Tatu U.S."/>
        </authorList>
    </citation>
    <scope>NUCLEOTIDE SEQUENCE [LARGE SCALE GENOMIC DNA]</scope>
    <source>
        <strain evidence="2">6684</strain>
    </source>
</reference>